<keyword evidence="3" id="KW-0012">Acyltransferase</keyword>
<dbReference type="SUPFAM" id="SSF51161">
    <property type="entry name" value="Trimeric LpxA-like enzymes"/>
    <property type="match status" value="1"/>
</dbReference>
<sequence length="202" mass="22381">MLKNIKFKFFKWMLRELENTRREINHTRECTIGNSTTLAAEAKVENLARGKERVVIGNNTYIRGHLLTYGHGGKINIGDWCYVGEGTKIWSMDSISIGNRVLISHNVNIHDGTAHSPIPDERHAQFKAIITSGHPKNVDALPGIKSKAIIIEDDVWINFGVTVLRGVRIGKGSIIAAGAIVTQDIPPGTIFMNKVTPVIYEV</sequence>
<comment type="caution">
    <text evidence="3">The sequence shown here is derived from an EMBL/GenBank/DDBJ whole genome shotgun (WGS) entry which is preliminary data.</text>
</comment>
<evidence type="ECO:0000256" key="2">
    <source>
        <dbReference type="ARBA" id="ARBA00022679"/>
    </source>
</evidence>
<dbReference type="CDD" id="cd04647">
    <property type="entry name" value="LbH_MAT_like"/>
    <property type="match status" value="1"/>
</dbReference>
<dbReference type="InterPro" id="IPR051159">
    <property type="entry name" value="Hexapeptide_acetyltransf"/>
</dbReference>
<keyword evidence="4" id="KW-1185">Reference proteome</keyword>
<dbReference type="GO" id="GO:0016746">
    <property type="term" value="F:acyltransferase activity"/>
    <property type="evidence" value="ECO:0007669"/>
    <property type="project" value="UniProtKB-KW"/>
</dbReference>
<dbReference type="PANTHER" id="PTHR23416">
    <property type="entry name" value="SIALIC ACID SYNTHASE-RELATED"/>
    <property type="match status" value="1"/>
</dbReference>
<reference evidence="3 4" key="1">
    <citation type="submission" date="2021-03" db="EMBL/GenBank/DDBJ databases">
        <title>novel species isolated from a fishpond in China.</title>
        <authorList>
            <person name="Lu H."/>
            <person name="Cai Z."/>
        </authorList>
    </citation>
    <scope>NUCLEOTIDE SEQUENCE [LARGE SCALE GENOMIC DNA]</scope>
    <source>
        <strain evidence="3 4">Y57</strain>
    </source>
</reference>
<comment type="similarity">
    <text evidence="1">Belongs to the transferase hexapeptide repeat family.</text>
</comment>
<protein>
    <submittedName>
        <fullName evidence="3">Acyltransferase</fullName>
    </submittedName>
</protein>
<dbReference type="PANTHER" id="PTHR23416:SF23">
    <property type="entry name" value="ACETYLTRANSFERASE C18B11.09C-RELATED"/>
    <property type="match status" value="1"/>
</dbReference>
<accession>A0ABS3CRS5</accession>
<name>A0ABS3CRS5_9ALTE</name>
<evidence type="ECO:0000313" key="3">
    <source>
        <dbReference type="EMBL" id="MBN7818866.1"/>
    </source>
</evidence>
<dbReference type="InterPro" id="IPR001451">
    <property type="entry name" value="Hexapep"/>
</dbReference>
<dbReference type="EMBL" id="JAFKCS010000002">
    <property type="protein sequence ID" value="MBN7818866.1"/>
    <property type="molecule type" value="Genomic_DNA"/>
</dbReference>
<dbReference type="RefSeq" id="WP_206592692.1">
    <property type="nucleotide sequence ID" value="NZ_JAFKCS010000002.1"/>
</dbReference>
<dbReference type="InterPro" id="IPR011004">
    <property type="entry name" value="Trimer_LpxA-like_sf"/>
</dbReference>
<proteinExistence type="inferred from homology"/>
<organism evidence="3 4">
    <name type="scientific">Bowmanella yangjiangensis</name>
    <dbReference type="NCBI Taxonomy" id="2811230"/>
    <lineage>
        <taxon>Bacteria</taxon>
        <taxon>Pseudomonadati</taxon>
        <taxon>Pseudomonadota</taxon>
        <taxon>Gammaproteobacteria</taxon>
        <taxon>Alteromonadales</taxon>
        <taxon>Alteromonadaceae</taxon>
        <taxon>Bowmanella</taxon>
    </lineage>
</organism>
<evidence type="ECO:0000313" key="4">
    <source>
        <dbReference type="Proteomes" id="UP000663992"/>
    </source>
</evidence>
<evidence type="ECO:0000256" key="1">
    <source>
        <dbReference type="ARBA" id="ARBA00007274"/>
    </source>
</evidence>
<dbReference type="Proteomes" id="UP000663992">
    <property type="component" value="Unassembled WGS sequence"/>
</dbReference>
<keyword evidence="2" id="KW-0808">Transferase</keyword>
<dbReference type="Gene3D" id="2.160.10.10">
    <property type="entry name" value="Hexapeptide repeat proteins"/>
    <property type="match status" value="1"/>
</dbReference>
<dbReference type="Pfam" id="PF00132">
    <property type="entry name" value="Hexapep"/>
    <property type="match status" value="1"/>
</dbReference>
<gene>
    <name evidence="3" type="ORF">J0A65_03265</name>
</gene>